<gene>
    <name evidence="1" type="ORF">BDV41DRAFT_576169</name>
</gene>
<accession>A0A5N6W0E9</accession>
<sequence>MLVTRYEQTWQLSDLEEAIRISRRAIKATPDDHPYLAGQLKNLGAMLTSQYERIDCLEDLDEAIRVSRKAARITSALPLERISAASLAIHLMLKQEARSVIVRLEVAADKSDETLKSLRYLAQDKAVDCGYGNV</sequence>
<dbReference type="InterPro" id="IPR011990">
    <property type="entry name" value="TPR-like_helical_dom_sf"/>
</dbReference>
<dbReference type="Proteomes" id="UP000325433">
    <property type="component" value="Unassembled WGS sequence"/>
</dbReference>
<dbReference type="Gene3D" id="1.25.40.10">
    <property type="entry name" value="Tetratricopeptide repeat domain"/>
    <property type="match status" value="1"/>
</dbReference>
<evidence type="ECO:0000313" key="1">
    <source>
        <dbReference type="EMBL" id="KAE8314038.1"/>
    </source>
</evidence>
<dbReference type="EMBL" id="ML738321">
    <property type="protein sequence ID" value="KAE8314038.1"/>
    <property type="molecule type" value="Genomic_DNA"/>
</dbReference>
<name>A0A5N6W0E9_9EURO</name>
<dbReference type="SUPFAM" id="SSF48452">
    <property type="entry name" value="TPR-like"/>
    <property type="match status" value="1"/>
</dbReference>
<reference evidence="2" key="1">
    <citation type="submission" date="2019-04" db="EMBL/GenBank/DDBJ databases">
        <title>Friends and foes A comparative genomics studyof 23 Aspergillus species from section Flavi.</title>
        <authorList>
            <consortium name="DOE Joint Genome Institute"/>
            <person name="Kjaerbolling I."/>
            <person name="Vesth T."/>
            <person name="Frisvad J.C."/>
            <person name="Nybo J.L."/>
            <person name="Theobald S."/>
            <person name="Kildgaard S."/>
            <person name="Isbrandt T."/>
            <person name="Kuo A."/>
            <person name="Sato A."/>
            <person name="Lyhne E.K."/>
            <person name="Kogle M.E."/>
            <person name="Wiebenga A."/>
            <person name="Kun R.S."/>
            <person name="Lubbers R.J."/>
            <person name="Makela M.R."/>
            <person name="Barry K."/>
            <person name="Chovatia M."/>
            <person name="Clum A."/>
            <person name="Daum C."/>
            <person name="Haridas S."/>
            <person name="He G."/>
            <person name="LaButti K."/>
            <person name="Lipzen A."/>
            <person name="Mondo S."/>
            <person name="Riley R."/>
            <person name="Salamov A."/>
            <person name="Simmons B.A."/>
            <person name="Magnuson J.K."/>
            <person name="Henrissat B."/>
            <person name="Mortensen U.H."/>
            <person name="Larsen T.O."/>
            <person name="Devries R.P."/>
            <person name="Grigoriev I.V."/>
            <person name="Machida M."/>
            <person name="Baker S.E."/>
            <person name="Andersen M.R."/>
        </authorList>
    </citation>
    <scope>NUCLEOTIDE SEQUENCE [LARGE SCALE GENOMIC DNA]</scope>
    <source>
        <strain evidence="2">CBS 130015</strain>
    </source>
</reference>
<organism evidence="1 2">
    <name type="scientific">Aspergillus transmontanensis</name>
    <dbReference type="NCBI Taxonomy" id="1034304"/>
    <lineage>
        <taxon>Eukaryota</taxon>
        <taxon>Fungi</taxon>
        <taxon>Dikarya</taxon>
        <taxon>Ascomycota</taxon>
        <taxon>Pezizomycotina</taxon>
        <taxon>Eurotiomycetes</taxon>
        <taxon>Eurotiomycetidae</taxon>
        <taxon>Eurotiales</taxon>
        <taxon>Aspergillaceae</taxon>
        <taxon>Aspergillus</taxon>
        <taxon>Aspergillus subgen. Circumdati</taxon>
    </lineage>
</organism>
<keyword evidence="2" id="KW-1185">Reference proteome</keyword>
<evidence type="ECO:0000313" key="2">
    <source>
        <dbReference type="Proteomes" id="UP000325433"/>
    </source>
</evidence>
<proteinExistence type="predicted"/>
<protein>
    <submittedName>
        <fullName evidence="1">Uncharacterized protein</fullName>
    </submittedName>
</protein>
<dbReference type="AlphaFoldDB" id="A0A5N6W0E9"/>